<feature type="compositionally biased region" description="Polar residues" evidence="1">
    <location>
        <begin position="67"/>
        <end position="96"/>
    </location>
</feature>
<feature type="region of interest" description="Disordered" evidence="1">
    <location>
        <begin position="67"/>
        <end position="97"/>
    </location>
</feature>
<name>A0A7R8ZP67_9CRUS</name>
<dbReference type="EMBL" id="OB661804">
    <property type="protein sequence ID" value="CAD7228997.1"/>
    <property type="molecule type" value="Genomic_DNA"/>
</dbReference>
<protein>
    <submittedName>
        <fullName evidence="2">Uncharacterized protein</fullName>
    </submittedName>
</protein>
<evidence type="ECO:0000256" key="1">
    <source>
        <dbReference type="SAM" id="MobiDB-lite"/>
    </source>
</evidence>
<reference evidence="2" key="1">
    <citation type="submission" date="2020-11" db="EMBL/GenBank/DDBJ databases">
        <authorList>
            <person name="Tran Van P."/>
        </authorList>
    </citation>
    <scope>NUCLEOTIDE SEQUENCE</scope>
</reference>
<evidence type="ECO:0000313" key="2">
    <source>
        <dbReference type="EMBL" id="CAD7228997.1"/>
    </source>
</evidence>
<dbReference type="AlphaFoldDB" id="A0A7R8ZP67"/>
<accession>A0A7R8ZP67</accession>
<organism evidence="2">
    <name type="scientific">Cyprideis torosa</name>
    <dbReference type="NCBI Taxonomy" id="163714"/>
    <lineage>
        <taxon>Eukaryota</taxon>
        <taxon>Metazoa</taxon>
        <taxon>Ecdysozoa</taxon>
        <taxon>Arthropoda</taxon>
        <taxon>Crustacea</taxon>
        <taxon>Oligostraca</taxon>
        <taxon>Ostracoda</taxon>
        <taxon>Podocopa</taxon>
        <taxon>Podocopida</taxon>
        <taxon>Cytherocopina</taxon>
        <taxon>Cytheroidea</taxon>
        <taxon>Cytherideidae</taxon>
        <taxon>Cyprideis</taxon>
    </lineage>
</organism>
<gene>
    <name evidence="2" type="ORF">CTOB1V02_LOCUS6871</name>
</gene>
<sequence>MAQCCVVSPRRFKYCGSNGADGIPETTSPHKRTIDDITDCKLACTKVRKTPQRASWNQETVQCKLGTNTGPVQAASSSNTAAGSWKTYSERSSSGEQDGRCCDLIAGFRANCFRRNNTFSCFTSQTRPDGESEPKRKLHIVIRGKLLMPTDYKYKKDPITPVYGSIEPTAADSGKKPMDLFDSKLYGKKKKKKL</sequence>
<proteinExistence type="predicted"/>